<gene>
    <name evidence="1" type="ORF">C8F04DRAFT_1257503</name>
</gene>
<dbReference type="Proteomes" id="UP001218188">
    <property type="component" value="Unassembled WGS sequence"/>
</dbReference>
<protein>
    <submittedName>
        <fullName evidence="1">Uncharacterized protein</fullName>
    </submittedName>
</protein>
<evidence type="ECO:0000313" key="1">
    <source>
        <dbReference type="EMBL" id="KAJ7036960.1"/>
    </source>
</evidence>
<evidence type="ECO:0000313" key="2">
    <source>
        <dbReference type="Proteomes" id="UP001218188"/>
    </source>
</evidence>
<dbReference type="Pfam" id="PF07927">
    <property type="entry name" value="HicA_toxin"/>
    <property type="match status" value="1"/>
</dbReference>
<accession>A0AAD6T013</accession>
<dbReference type="PANTHER" id="PTHR40788">
    <property type="entry name" value="CLR5 DOMAIN-CONTAINING PROTEIN-RELATED"/>
    <property type="match status" value="1"/>
</dbReference>
<organism evidence="1 2">
    <name type="scientific">Mycena alexandri</name>
    <dbReference type="NCBI Taxonomy" id="1745969"/>
    <lineage>
        <taxon>Eukaryota</taxon>
        <taxon>Fungi</taxon>
        <taxon>Dikarya</taxon>
        <taxon>Basidiomycota</taxon>
        <taxon>Agaricomycotina</taxon>
        <taxon>Agaricomycetes</taxon>
        <taxon>Agaricomycetidae</taxon>
        <taxon>Agaricales</taxon>
        <taxon>Marasmiineae</taxon>
        <taxon>Mycenaceae</taxon>
        <taxon>Mycena</taxon>
    </lineage>
</organism>
<sequence>MHIPRPKAILSPRAASQRAEGIRSQLFASWGRLQKIVLAHEETIQKRWKKASTCDSTGYPLMFNAIQRTGAKRKQLLQEIESTLPEQHAPEITALSRPSATQKLNAFLFPYLNLEDLAIKITAYNSLVFYMHEHIIPPPSLLGSITTQQASHDEGGIDRYHAMDCGMIAFGDENTYGKVLEYSEPLDKSDGTTPDGGQMEFILRESMPFGDGLAVLHTQVKLMDFLLAVVSKILCDLDLTSLSPVAPLSTPDILILNTPFQWQSRARLNALKPYRPPSVFSMDEIAAIIDSQYELAVQHLADLRTDPVYLAEITASYGAHRIETILTAPLPLIRKRALTLMRIRSSWLFYHVAKEIIAELQVVQAKFSDIPRARELPKQYNDALKNPYPILGLIEKHVTKVHHQTMCAFSALSAAQDHFSPQPGDELYAYMVLLLQEKQTHLWQLSRIFDQLDRLTQDGVARERISPLIANLLTQWGVVNDCKFILELHRPAVEDDQDLQAGVQERLQKWHPLIASIISGVSPPTPLADLAFPLTRFLYPKGLKDSAWAAKCQRVDDAFSAFWTTADQWLLKVCGRPLFTLATEVIAPYCVEPTDWAALDAPKVAVRQKPIPAALAPFGGAEKSPPTKELVPTVKTKFKTRRVVATMATEEDVGSLFSTLFNAAKDEEIALQQSSVPWKDIQTTFAQLGFELHKTRGSAWTFRHPDRPKTVTVHEPHPSPTMSFWEARRFDRRLTRRFGWTLESFVLDAAVA</sequence>
<comment type="caution">
    <text evidence="1">The sequence shown here is derived from an EMBL/GenBank/DDBJ whole genome shotgun (WGS) entry which is preliminary data.</text>
</comment>
<dbReference type="PANTHER" id="PTHR40788:SF2">
    <property type="entry name" value="CLR5 DOMAIN-CONTAINING PROTEIN"/>
    <property type="match status" value="1"/>
</dbReference>
<dbReference type="InterPro" id="IPR012933">
    <property type="entry name" value="HicA_mRNA_interferase"/>
</dbReference>
<reference evidence="1" key="1">
    <citation type="submission" date="2023-03" db="EMBL/GenBank/DDBJ databases">
        <title>Massive genome expansion in bonnet fungi (Mycena s.s.) driven by repeated elements and novel gene families across ecological guilds.</title>
        <authorList>
            <consortium name="Lawrence Berkeley National Laboratory"/>
            <person name="Harder C.B."/>
            <person name="Miyauchi S."/>
            <person name="Viragh M."/>
            <person name="Kuo A."/>
            <person name="Thoen E."/>
            <person name="Andreopoulos B."/>
            <person name="Lu D."/>
            <person name="Skrede I."/>
            <person name="Drula E."/>
            <person name="Henrissat B."/>
            <person name="Morin E."/>
            <person name="Kohler A."/>
            <person name="Barry K."/>
            <person name="LaButti K."/>
            <person name="Morin E."/>
            <person name="Salamov A."/>
            <person name="Lipzen A."/>
            <person name="Mereny Z."/>
            <person name="Hegedus B."/>
            <person name="Baldrian P."/>
            <person name="Stursova M."/>
            <person name="Weitz H."/>
            <person name="Taylor A."/>
            <person name="Grigoriev I.V."/>
            <person name="Nagy L.G."/>
            <person name="Martin F."/>
            <person name="Kauserud H."/>
        </authorList>
    </citation>
    <scope>NUCLEOTIDE SEQUENCE</scope>
    <source>
        <strain evidence="1">CBHHK200</strain>
    </source>
</reference>
<dbReference type="AlphaFoldDB" id="A0AAD6T013"/>
<dbReference type="EMBL" id="JARJCM010000040">
    <property type="protein sequence ID" value="KAJ7036960.1"/>
    <property type="molecule type" value="Genomic_DNA"/>
</dbReference>
<proteinExistence type="predicted"/>
<name>A0AAD6T013_9AGAR</name>
<keyword evidence="2" id="KW-1185">Reference proteome</keyword>
<dbReference type="GO" id="GO:0003729">
    <property type="term" value="F:mRNA binding"/>
    <property type="evidence" value="ECO:0007669"/>
    <property type="project" value="InterPro"/>
</dbReference>